<dbReference type="InterPro" id="IPR012171">
    <property type="entry name" value="Fatty_acid_desaturase"/>
</dbReference>
<accession>A0AAE1AJC8</accession>
<name>A0AAE1AJC8_9GAST</name>
<evidence type="ECO:0000313" key="3">
    <source>
        <dbReference type="Proteomes" id="UP001283361"/>
    </source>
</evidence>
<dbReference type="Proteomes" id="UP001283361">
    <property type="component" value="Unassembled WGS sequence"/>
</dbReference>
<sequence>MSRRFEFDIRCNPRRNKKNLHDEAAWTTSNQGLDDQAVREETSSVVWSKVSRYELRNGGSELWRGRETPSKNHHEAHSFDLEHRYRQVQRAQRCVTLGVQSPTGQPGLHVMCFCFRAVIQAVLFLCCTSLLYRSRHKGIDAIKRLEIKSYSIGVTRNHSAFYNNTMSQYFHGIKSESPDFSKRVIDEDTQIITDFVDLKKLPQFGLLSKQVSDVVHCSSWWDRYGVDWVIHCTAALGWLGSHWLIASSQPAIYWVGVFLLGCSHYTITFKAAHMLVHDAGCSSRAWNRFWYFLSSDVMGCFSADIGYNIHIKCHHPHTNVVGLGDSSTWKAPFLPRYIYMFLAPLLLPPLIPLVSMKELLEQESMWKTARHVLLSYPGLAFHIYLLTSVSELSFKEALLVVFLSRNVLSIPYIHVNIFQHIGLPMYCQQHRPKKIYQMTTGVLNLPRNILLDYCFGHSIMSCHTEHHLFPRLSDNMCLKVKPLVRRFCLEHGLPYHEDTYTGRIMHFWKNYNSLMVNAPPITKFVGLQ</sequence>
<dbReference type="GO" id="GO:0006629">
    <property type="term" value="P:lipid metabolic process"/>
    <property type="evidence" value="ECO:0007669"/>
    <property type="project" value="InterPro"/>
</dbReference>
<dbReference type="GO" id="GO:0016717">
    <property type="term" value="F:oxidoreductase activity, acting on paired donors, with oxidation of a pair of donors resulting in the reduction of molecular oxygen to two molecules of water"/>
    <property type="evidence" value="ECO:0007669"/>
    <property type="project" value="TreeGrafter"/>
</dbReference>
<keyword evidence="3" id="KW-1185">Reference proteome</keyword>
<dbReference type="PANTHER" id="PTHR19353">
    <property type="entry name" value="FATTY ACID DESATURASE 2"/>
    <property type="match status" value="1"/>
</dbReference>
<organism evidence="2 3">
    <name type="scientific">Elysia crispata</name>
    <name type="common">lettuce slug</name>
    <dbReference type="NCBI Taxonomy" id="231223"/>
    <lineage>
        <taxon>Eukaryota</taxon>
        <taxon>Metazoa</taxon>
        <taxon>Spiralia</taxon>
        <taxon>Lophotrochozoa</taxon>
        <taxon>Mollusca</taxon>
        <taxon>Gastropoda</taxon>
        <taxon>Heterobranchia</taxon>
        <taxon>Euthyneura</taxon>
        <taxon>Panpulmonata</taxon>
        <taxon>Sacoglossa</taxon>
        <taxon>Placobranchoidea</taxon>
        <taxon>Plakobranchidae</taxon>
        <taxon>Elysia</taxon>
    </lineage>
</organism>
<dbReference type="AlphaFoldDB" id="A0AAE1AJC8"/>
<reference evidence="2" key="1">
    <citation type="journal article" date="2023" name="G3 (Bethesda)">
        <title>A reference genome for the long-term kleptoplast-retaining sea slug Elysia crispata morphotype clarki.</title>
        <authorList>
            <person name="Eastman K.E."/>
            <person name="Pendleton A.L."/>
            <person name="Shaikh M.A."/>
            <person name="Suttiyut T."/>
            <person name="Ogas R."/>
            <person name="Tomko P."/>
            <person name="Gavelis G."/>
            <person name="Widhalm J.R."/>
            <person name="Wisecaver J.H."/>
        </authorList>
    </citation>
    <scope>NUCLEOTIDE SEQUENCE</scope>
    <source>
        <strain evidence="2">ECLA1</strain>
    </source>
</reference>
<evidence type="ECO:0000313" key="2">
    <source>
        <dbReference type="EMBL" id="KAK3788301.1"/>
    </source>
</evidence>
<evidence type="ECO:0000259" key="1">
    <source>
        <dbReference type="Pfam" id="PF00487"/>
    </source>
</evidence>
<gene>
    <name evidence="2" type="ORF">RRG08_007605</name>
</gene>
<proteinExistence type="predicted"/>
<protein>
    <recommendedName>
        <fullName evidence="1">Fatty acid desaturase domain-containing protein</fullName>
    </recommendedName>
</protein>
<dbReference type="GO" id="GO:0016020">
    <property type="term" value="C:membrane"/>
    <property type="evidence" value="ECO:0007669"/>
    <property type="project" value="TreeGrafter"/>
</dbReference>
<comment type="caution">
    <text evidence="2">The sequence shown here is derived from an EMBL/GenBank/DDBJ whole genome shotgun (WGS) entry which is preliminary data.</text>
</comment>
<dbReference type="EMBL" id="JAWDGP010001771">
    <property type="protein sequence ID" value="KAK3788301.1"/>
    <property type="molecule type" value="Genomic_DNA"/>
</dbReference>
<dbReference type="PANTHER" id="PTHR19353:SF13">
    <property type="entry name" value="FATTY ACID DESATURASE 6"/>
    <property type="match status" value="1"/>
</dbReference>
<feature type="domain" description="Fatty acid desaturase" evidence="1">
    <location>
        <begin position="250"/>
        <end position="497"/>
    </location>
</feature>
<dbReference type="Pfam" id="PF00487">
    <property type="entry name" value="FA_desaturase"/>
    <property type="match status" value="1"/>
</dbReference>
<dbReference type="InterPro" id="IPR005804">
    <property type="entry name" value="FA_desaturase_dom"/>
</dbReference>